<dbReference type="InterPro" id="IPR036804">
    <property type="entry name" value="CheR_N_sf"/>
</dbReference>
<evidence type="ECO:0000256" key="4">
    <source>
        <dbReference type="ARBA" id="ARBA00022553"/>
    </source>
</evidence>
<dbReference type="NCBIfam" id="TIGR00229">
    <property type="entry name" value="sensory_box"/>
    <property type="match status" value="1"/>
</dbReference>
<dbReference type="Gene3D" id="3.40.50.180">
    <property type="entry name" value="Methylesterase CheB, C-terminal domain"/>
    <property type="match status" value="1"/>
</dbReference>
<feature type="compositionally biased region" description="Low complexity" evidence="17">
    <location>
        <begin position="679"/>
        <end position="692"/>
    </location>
</feature>
<evidence type="ECO:0000256" key="15">
    <source>
        <dbReference type="ARBA" id="ARBA00023170"/>
    </source>
</evidence>
<dbReference type="PANTHER" id="PTHR24422">
    <property type="entry name" value="CHEMOTAXIS PROTEIN METHYLTRANSFERASE"/>
    <property type="match status" value="1"/>
</dbReference>
<dbReference type="GO" id="GO:0009881">
    <property type="term" value="F:photoreceptor activity"/>
    <property type="evidence" value="ECO:0007669"/>
    <property type="project" value="UniProtKB-KW"/>
</dbReference>
<dbReference type="InterPro" id="IPR000014">
    <property type="entry name" value="PAS"/>
</dbReference>
<evidence type="ECO:0000256" key="16">
    <source>
        <dbReference type="PROSITE-ProRule" id="PRU00050"/>
    </source>
</evidence>
<evidence type="ECO:0000256" key="3">
    <source>
        <dbReference type="ARBA" id="ARBA00022543"/>
    </source>
</evidence>
<keyword evidence="4" id="KW-0597">Phosphoprotein</keyword>
<dbReference type="GO" id="GO:0008983">
    <property type="term" value="F:protein-glutamate O-methyltransferase activity"/>
    <property type="evidence" value="ECO:0007669"/>
    <property type="project" value="UniProtKB-EC"/>
</dbReference>
<dbReference type="PROSITE" id="PS50113">
    <property type="entry name" value="PAC"/>
    <property type="match status" value="2"/>
</dbReference>
<dbReference type="Pfam" id="PF01339">
    <property type="entry name" value="CheB_methylest"/>
    <property type="match status" value="1"/>
</dbReference>
<keyword evidence="6" id="KW-0716">Sensory transduction</keyword>
<dbReference type="InterPro" id="IPR000673">
    <property type="entry name" value="Sig_transdc_resp-reg_Me-estase"/>
</dbReference>
<evidence type="ECO:0000256" key="11">
    <source>
        <dbReference type="ARBA" id="ARBA00022741"/>
    </source>
</evidence>
<evidence type="ECO:0000256" key="2">
    <source>
        <dbReference type="ARBA" id="ARBA00001541"/>
    </source>
</evidence>
<keyword evidence="9 21" id="KW-0808">Transferase</keyword>
<keyword evidence="3" id="KW-0600">Photoreceptor protein</keyword>
<dbReference type="Pfam" id="PF08448">
    <property type="entry name" value="PAS_4"/>
    <property type="match status" value="1"/>
</dbReference>
<dbReference type="CDD" id="cd00130">
    <property type="entry name" value="PAS"/>
    <property type="match status" value="1"/>
</dbReference>
<keyword evidence="16" id="KW-0145">Chemotaxis</keyword>
<reference evidence="21 22" key="1">
    <citation type="submission" date="2020-08" db="EMBL/GenBank/DDBJ databases">
        <title>Genomic Encyclopedia of Type Strains, Phase IV (KMG-IV): sequencing the most valuable type-strain genomes for metagenomic binning, comparative biology and taxonomic classification.</title>
        <authorList>
            <person name="Goeker M."/>
        </authorList>
    </citation>
    <scope>NUCLEOTIDE SEQUENCE [LARGE SCALE GENOMIC DNA]</scope>
    <source>
        <strain evidence="21 22">DSM 101730</strain>
    </source>
</reference>
<dbReference type="InterPro" id="IPR029063">
    <property type="entry name" value="SAM-dependent_MTases_sf"/>
</dbReference>
<dbReference type="SUPFAM" id="SSF52738">
    <property type="entry name" value="Methylesterase CheB, C-terminal domain"/>
    <property type="match status" value="1"/>
</dbReference>
<dbReference type="Pfam" id="PF07536">
    <property type="entry name" value="HWE_HK"/>
    <property type="match status" value="1"/>
</dbReference>
<keyword evidence="22" id="KW-1185">Reference proteome</keyword>
<gene>
    <name evidence="21" type="ORF">HNP73_002774</name>
</gene>
<accession>A0A840SQT3</accession>
<dbReference type="Proteomes" id="UP000549457">
    <property type="component" value="Unassembled WGS sequence"/>
</dbReference>
<dbReference type="RefSeq" id="WP_184150376.1">
    <property type="nucleotide sequence ID" value="NZ_JACHFM010000002.1"/>
</dbReference>
<feature type="domain" description="CheR-type methyltransferase" evidence="20">
    <location>
        <begin position="219"/>
        <end position="486"/>
    </location>
</feature>
<dbReference type="SMART" id="SM00138">
    <property type="entry name" value="MeTrc"/>
    <property type="match status" value="1"/>
</dbReference>
<evidence type="ECO:0000256" key="10">
    <source>
        <dbReference type="ARBA" id="ARBA00022691"/>
    </source>
</evidence>
<keyword evidence="11" id="KW-0547">Nucleotide-binding</keyword>
<dbReference type="SMART" id="SM00911">
    <property type="entry name" value="HWE_HK"/>
    <property type="match status" value="1"/>
</dbReference>
<keyword evidence="10" id="KW-0949">S-adenosyl-L-methionine</keyword>
<evidence type="ECO:0000259" key="19">
    <source>
        <dbReference type="PROSITE" id="PS50122"/>
    </source>
</evidence>
<comment type="catalytic activity">
    <reaction evidence="1">
        <text>ATP + protein L-histidine = ADP + protein N-phospho-L-histidine.</text>
        <dbReference type="EC" id="2.7.13.3"/>
    </reaction>
</comment>
<dbReference type="InterPro" id="IPR022641">
    <property type="entry name" value="CheR_N"/>
</dbReference>
<proteinExistence type="predicted"/>
<dbReference type="InterPro" id="IPR013656">
    <property type="entry name" value="PAS_4"/>
</dbReference>
<evidence type="ECO:0000259" key="18">
    <source>
        <dbReference type="PROSITE" id="PS50113"/>
    </source>
</evidence>
<evidence type="ECO:0000256" key="1">
    <source>
        <dbReference type="ARBA" id="ARBA00000085"/>
    </source>
</evidence>
<dbReference type="Gene3D" id="1.10.155.10">
    <property type="entry name" value="Chemotaxis receptor methyltransferase CheR, N-terminal domain"/>
    <property type="match status" value="1"/>
</dbReference>
<evidence type="ECO:0000259" key="20">
    <source>
        <dbReference type="PROSITE" id="PS50123"/>
    </source>
</evidence>
<feature type="active site" evidence="16">
    <location>
        <position position="22"/>
    </location>
</feature>
<dbReference type="GO" id="GO:0032259">
    <property type="term" value="P:methylation"/>
    <property type="evidence" value="ECO:0007669"/>
    <property type="project" value="UniProtKB-KW"/>
</dbReference>
<dbReference type="SMART" id="SM00086">
    <property type="entry name" value="PAC"/>
    <property type="match status" value="1"/>
</dbReference>
<keyword evidence="14" id="KW-0157">Chromophore</keyword>
<organism evidence="21 22">
    <name type="scientific">Amaricoccus macauensis</name>
    <dbReference type="NCBI Taxonomy" id="57001"/>
    <lineage>
        <taxon>Bacteria</taxon>
        <taxon>Pseudomonadati</taxon>
        <taxon>Pseudomonadota</taxon>
        <taxon>Alphaproteobacteria</taxon>
        <taxon>Rhodobacterales</taxon>
        <taxon>Paracoccaceae</taxon>
        <taxon>Amaricoccus</taxon>
    </lineage>
</organism>
<dbReference type="SUPFAM" id="SSF55785">
    <property type="entry name" value="PYP-like sensor domain (PAS domain)"/>
    <property type="match status" value="2"/>
</dbReference>
<feature type="region of interest" description="Disordered" evidence="17">
    <location>
        <begin position="484"/>
        <end position="508"/>
    </location>
</feature>
<dbReference type="Gene3D" id="3.40.50.150">
    <property type="entry name" value="Vaccinia Virus protein VP39"/>
    <property type="match status" value="1"/>
</dbReference>
<protein>
    <submittedName>
        <fullName evidence="21">Two-component system CheB/CheR fusion protein</fullName>
        <ecNumber evidence="21">2.1.1.80</ecNumber>
        <ecNumber evidence="21">3.1.1.61</ecNumber>
    </submittedName>
</protein>
<keyword evidence="12" id="KW-0418">Kinase</keyword>
<feature type="domain" description="PAC" evidence="18">
    <location>
        <begin position="934"/>
        <end position="986"/>
    </location>
</feature>
<keyword evidence="13" id="KW-0067">ATP-binding</keyword>
<dbReference type="CDD" id="cd16434">
    <property type="entry name" value="CheB-CheR_fusion"/>
    <property type="match status" value="1"/>
</dbReference>
<dbReference type="EMBL" id="JACHFM010000002">
    <property type="protein sequence ID" value="MBB5222838.1"/>
    <property type="molecule type" value="Genomic_DNA"/>
</dbReference>
<dbReference type="GO" id="GO:0004673">
    <property type="term" value="F:protein histidine kinase activity"/>
    <property type="evidence" value="ECO:0007669"/>
    <property type="project" value="UniProtKB-EC"/>
</dbReference>
<dbReference type="GO" id="GO:0000156">
    <property type="term" value="F:phosphorelay response regulator activity"/>
    <property type="evidence" value="ECO:0007669"/>
    <property type="project" value="InterPro"/>
</dbReference>
<evidence type="ECO:0000313" key="22">
    <source>
        <dbReference type="Proteomes" id="UP000549457"/>
    </source>
</evidence>
<keyword evidence="16 21" id="KW-0378">Hydrolase</keyword>
<evidence type="ECO:0000256" key="6">
    <source>
        <dbReference type="ARBA" id="ARBA00022606"/>
    </source>
</evidence>
<dbReference type="GO" id="GO:0008984">
    <property type="term" value="F:protein-glutamate methylesterase activity"/>
    <property type="evidence" value="ECO:0007669"/>
    <property type="project" value="UniProtKB-EC"/>
</dbReference>
<dbReference type="SUPFAM" id="SSF53335">
    <property type="entry name" value="S-adenosyl-L-methionine-dependent methyltransferases"/>
    <property type="match status" value="1"/>
</dbReference>
<evidence type="ECO:0000313" key="21">
    <source>
        <dbReference type="EMBL" id="MBB5222838.1"/>
    </source>
</evidence>
<keyword evidence="5 21" id="KW-0489">Methyltransferase</keyword>
<dbReference type="GO" id="GO:0006935">
    <property type="term" value="P:chemotaxis"/>
    <property type="evidence" value="ECO:0007669"/>
    <property type="project" value="UniProtKB-UniRule"/>
</dbReference>
<dbReference type="Pfam" id="PF03705">
    <property type="entry name" value="CheR_N"/>
    <property type="match status" value="1"/>
</dbReference>
<evidence type="ECO:0000256" key="5">
    <source>
        <dbReference type="ARBA" id="ARBA00022603"/>
    </source>
</evidence>
<feature type="domain" description="PAC" evidence="18">
    <location>
        <begin position="796"/>
        <end position="847"/>
    </location>
</feature>
<dbReference type="GO" id="GO:0005737">
    <property type="term" value="C:cytoplasm"/>
    <property type="evidence" value="ECO:0007669"/>
    <property type="project" value="InterPro"/>
</dbReference>
<evidence type="ECO:0000256" key="13">
    <source>
        <dbReference type="ARBA" id="ARBA00022840"/>
    </source>
</evidence>
<keyword evidence="15" id="KW-0675">Receptor</keyword>
<dbReference type="InterPro" id="IPR050903">
    <property type="entry name" value="Bact_Chemotaxis_MeTrfase"/>
</dbReference>
<dbReference type="SUPFAM" id="SSF47757">
    <property type="entry name" value="Chemotaxis receptor methyltransferase CheR, N-terminal domain"/>
    <property type="match status" value="1"/>
</dbReference>
<dbReference type="EC" id="3.1.1.61" evidence="21"/>
<dbReference type="InterPro" id="IPR000780">
    <property type="entry name" value="CheR_MeTrfase"/>
</dbReference>
<dbReference type="EC" id="2.1.1.80" evidence="21"/>
<name>A0A840SQT3_9RHOB</name>
<comment type="caution">
    <text evidence="21">The sequence shown here is derived from an EMBL/GenBank/DDBJ whole genome shotgun (WGS) entry which is preliminary data.</text>
</comment>
<dbReference type="InterPro" id="IPR035909">
    <property type="entry name" value="CheB_C"/>
</dbReference>
<dbReference type="InterPro" id="IPR022642">
    <property type="entry name" value="CheR_C"/>
</dbReference>
<dbReference type="PROSITE" id="PS50123">
    <property type="entry name" value="CHER"/>
    <property type="match status" value="1"/>
</dbReference>
<keyword evidence="7" id="KW-0285">Flavoprotein</keyword>
<dbReference type="InterPro" id="IPR001610">
    <property type="entry name" value="PAC"/>
</dbReference>
<keyword evidence="8" id="KW-0288">FMN</keyword>
<sequence length="1182" mass="131163">MTKKADDNKKRQDFPVVGIGASAGGIPALERFFSSAPANGNIAFVIVMHLASRRDSVLVDIVDRFTPMPTSVVQGETAILPGHVYVIPPDVELKLRDGHLVTAKAANGNPHSPVDGFLASLAVERGENAACVILSGTGSDGTQGLRAIKEYGGLALAQEAAEYDGMMRSAVATGLVDFVMPAEEMPKKLFHYFGHLRETAQRKDSDGLRREVAHHLPAICALLRGRTGHDFSEYKDSTIIRRIQRRMQVLQRETPEAYLERLKAEPREVDLLFNDLLIGVTSFFRDPQSFEALDRQVITPLMENVGPDTAIRVWVPGCSTGEEAYSIAMLLHERLSPDRKRPVIQIFASDIDERGLEVGRLGRYPASIADQVSERRLKRFFVREDGTYRVVSELRESILFSTHDLLRDPPFSKLDLISCRNLLIYMNGELQDRVIPLFNYALRMDGYLFLGSSENVTRHSRLFATIDKAHRIFRRRPDTRLRLPEFPLSTHAPRLTPVPPRPRADQGDGNLQRLAERQVLDRFGPAHAVVNASGDVLHISARTGKYLELPAGSPDNNIIGMARPGLRLDLRGALHRAASTGETVVQNEITVGTNGGRQTIDLVVQPMRRGDMQDGTFLVIFRDIGGIQSEEGFAHHTIEDGEASTIQHLEHELRMTTERLQTTTEELESSNEELKSANEELSSINEELQSSNEELETSKEELSSMNEELQTVNSELTARVEELSRANSDIQNLLESTQIATVFLDRELCVKKFTPAARELFYLVESDEGRPISHLRARFKTDTLAQDTEQVLRRLVPVERTVEGLDNGTRYAMRILPYRTVADQISGVVITFVDITRITEAEARIQELTDSLRDRVVSLETLLDLVPVGIFIMSGESPGQAEFNRAAARLLGRDDGELTPRMLSAELPLHAGSVTMPRTSQPLPRAAHTREPVPPFEAELRREDGSSLDVLVSATPLASARGRPPGAIAAMVDITERRQAEDHQQMLLDELQHRAKNILATVTALARKTSNGSPEGDQATAALVGRLQAMARTHELLSRDVWRGVPVDDLLRATLNPYFGARRDEVTLAGPRVVIEPKASSILGMVLYELASNAVQYGALGRQSGRLAVTWSVGPREERRWLTLLWKESLGATLQAPEARGFGTSFIERSLSYELFGSASLAFEPDGLSCVLEFPLDQPERS</sequence>
<evidence type="ECO:0000256" key="17">
    <source>
        <dbReference type="SAM" id="MobiDB-lite"/>
    </source>
</evidence>
<dbReference type="AlphaFoldDB" id="A0A840SQT3"/>
<dbReference type="InterPro" id="IPR011102">
    <property type="entry name" value="Sig_transdc_His_kinase_HWE"/>
</dbReference>
<dbReference type="Pfam" id="PF13596">
    <property type="entry name" value="PAS_10"/>
    <property type="match status" value="1"/>
</dbReference>
<evidence type="ECO:0000256" key="8">
    <source>
        <dbReference type="ARBA" id="ARBA00022643"/>
    </source>
</evidence>
<dbReference type="InterPro" id="IPR035965">
    <property type="entry name" value="PAS-like_dom_sf"/>
</dbReference>
<dbReference type="PROSITE" id="PS50122">
    <property type="entry name" value="CHEB"/>
    <property type="match status" value="1"/>
</dbReference>
<feature type="domain" description="CheB-type methylesterase" evidence="19">
    <location>
        <begin position="16"/>
        <end position="189"/>
    </location>
</feature>
<dbReference type="PRINTS" id="PR00996">
    <property type="entry name" value="CHERMTFRASE"/>
</dbReference>
<evidence type="ECO:0000256" key="9">
    <source>
        <dbReference type="ARBA" id="ARBA00022679"/>
    </source>
</evidence>
<feature type="active site" evidence="16">
    <location>
        <position position="140"/>
    </location>
</feature>
<evidence type="ECO:0000256" key="7">
    <source>
        <dbReference type="ARBA" id="ARBA00022630"/>
    </source>
</evidence>
<dbReference type="GO" id="GO:0005524">
    <property type="term" value="F:ATP binding"/>
    <property type="evidence" value="ECO:0007669"/>
    <property type="project" value="UniProtKB-KW"/>
</dbReference>
<dbReference type="Gene3D" id="3.30.450.20">
    <property type="entry name" value="PAS domain"/>
    <property type="match status" value="2"/>
</dbReference>
<evidence type="ECO:0000256" key="12">
    <source>
        <dbReference type="ARBA" id="ARBA00022777"/>
    </source>
</evidence>
<dbReference type="Pfam" id="PF01739">
    <property type="entry name" value="CheR"/>
    <property type="match status" value="1"/>
</dbReference>
<dbReference type="PANTHER" id="PTHR24422:SF27">
    <property type="entry name" value="PROTEIN-GLUTAMATE O-METHYLTRANSFERASE"/>
    <property type="match status" value="1"/>
</dbReference>
<feature type="region of interest" description="Disordered" evidence="17">
    <location>
        <begin position="661"/>
        <end position="698"/>
    </location>
</feature>
<comment type="catalytic activity">
    <reaction evidence="2">
        <text>L-glutamyl-[protein] + S-adenosyl-L-methionine = [protein]-L-glutamate 5-O-methyl ester + S-adenosyl-L-homocysteine</text>
        <dbReference type="Rhea" id="RHEA:24452"/>
        <dbReference type="Rhea" id="RHEA-COMP:10208"/>
        <dbReference type="Rhea" id="RHEA-COMP:10311"/>
        <dbReference type="ChEBI" id="CHEBI:29973"/>
        <dbReference type="ChEBI" id="CHEBI:57856"/>
        <dbReference type="ChEBI" id="CHEBI:59789"/>
        <dbReference type="ChEBI" id="CHEBI:82795"/>
        <dbReference type="EC" id="2.1.1.80"/>
    </reaction>
</comment>
<dbReference type="InterPro" id="IPR000700">
    <property type="entry name" value="PAS-assoc_C"/>
</dbReference>
<evidence type="ECO:0000256" key="14">
    <source>
        <dbReference type="ARBA" id="ARBA00022991"/>
    </source>
</evidence>
<feature type="active site" evidence="16">
    <location>
        <position position="49"/>
    </location>
</feature>